<keyword evidence="3" id="KW-0819">tRNA processing</keyword>
<dbReference type="InterPro" id="IPR043129">
    <property type="entry name" value="ATPase_NBD"/>
</dbReference>
<dbReference type="Proteomes" id="UP000274131">
    <property type="component" value="Unassembled WGS sequence"/>
</dbReference>
<dbReference type="STRING" id="51028.A0A0N4V6H2"/>
<dbReference type="PANTHER" id="PTHR11735:SF6">
    <property type="entry name" value="TRNA N6-ADENOSINE THREONYLCARBAMOYLTRANSFERASE, MITOCHONDRIAL"/>
    <property type="match status" value="1"/>
</dbReference>
<comment type="catalytic activity">
    <reaction evidence="6">
        <text>L-threonylcarbamoyladenylate + adenosine(37) in tRNA = N(6)-L-threonylcarbamoyladenosine(37) in tRNA + AMP + H(+)</text>
        <dbReference type="Rhea" id="RHEA:37059"/>
        <dbReference type="Rhea" id="RHEA-COMP:10162"/>
        <dbReference type="Rhea" id="RHEA-COMP:10163"/>
        <dbReference type="ChEBI" id="CHEBI:15378"/>
        <dbReference type="ChEBI" id="CHEBI:73682"/>
        <dbReference type="ChEBI" id="CHEBI:74411"/>
        <dbReference type="ChEBI" id="CHEBI:74418"/>
        <dbReference type="ChEBI" id="CHEBI:456215"/>
        <dbReference type="EC" id="2.3.1.234"/>
    </reaction>
</comment>
<reference evidence="8 9" key="2">
    <citation type="submission" date="2018-10" db="EMBL/GenBank/DDBJ databases">
        <authorList>
            <consortium name="Pathogen Informatics"/>
        </authorList>
    </citation>
    <scope>NUCLEOTIDE SEQUENCE [LARGE SCALE GENOMIC DNA]</scope>
</reference>
<dbReference type="PRINTS" id="PR00789">
    <property type="entry name" value="OSIALOPTASE"/>
</dbReference>
<protein>
    <recommendedName>
        <fullName evidence="1">N(6)-L-threonylcarbamoyladenine synthase</fullName>
        <ecNumber evidence="1">2.3.1.234</ecNumber>
    </recommendedName>
</protein>
<evidence type="ECO:0000313" key="10">
    <source>
        <dbReference type="WBParaSite" id="EVEC_0000585701-mRNA-1"/>
    </source>
</evidence>
<dbReference type="InterPro" id="IPR000905">
    <property type="entry name" value="Gcp-like_dom"/>
</dbReference>
<accession>A0A0N4V6H2</accession>
<keyword evidence="5" id="KW-0012">Acyltransferase</keyword>
<proteinExistence type="predicted"/>
<dbReference type="EC" id="2.3.1.234" evidence="1"/>
<name>A0A0N4V6H2_ENTVE</name>
<dbReference type="EMBL" id="UXUI01008175">
    <property type="protein sequence ID" value="VDD90717.1"/>
    <property type="molecule type" value="Genomic_DNA"/>
</dbReference>
<keyword evidence="4" id="KW-0479">Metal-binding</keyword>
<dbReference type="PANTHER" id="PTHR11735">
    <property type="entry name" value="TRNA N6-ADENOSINE THREONYLCARBAMOYLTRANSFERASE"/>
    <property type="match status" value="1"/>
</dbReference>
<evidence type="ECO:0000256" key="5">
    <source>
        <dbReference type="ARBA" id="ARBA00023315"/>
    </source>
</evidence>
<gene>
    <name evidence="8" type="ORF">EVEC_LOCUS5468</name>
</gene>
<dbReference type="WBParaSite" id="EVEC_0000585701-mRNA-1">
    <property type="protein sequence ID" value="EVEC_0000585701-mRNA-1"/>
    <property type="gene ID" value="EVEC_0000585701"/>
</dbReference>
<evidence type="ECO:0000313" key="8">
    <source>
        <dbReference type="EMBL" id="VDD90717.1"/>
    </source>
</evidence>
<dbReference type="Pfam" id="PF00814">
    <property type="entry name" value="TsaD"/>
    <property type="match status" value="1"/>
</dbReference>
<dbReference type="OrthoDB" id="10259622at2759"/>
<feature type="domain" description="Gcp-like" evidence="7">
    <location>
        <begin position="74"/>
        <end position="373"/>
    </location>
</feature>
<dbReference type="SUPFAM" id="SSF53067">
    <property type="entry name" value="Actin-like ATPase domain"/>
    <property type="match status" value="1"/>
</dbReference>
<reference evidence="10" key="1">
    <citation type="submission" date="2017-02" db="UniProtKB">
        <authorList>
            <consortium name="WormBaseParasite"/>
        </authorList>
    </citation>
    <scope>IDENTIFICATION</scope>
</reference>
<evidence type="ECO:0000256" key="4">
    <source>
        <dbReference type="ARBA" id="ARBA00022723"/>
    </source>
</evidence>
<organism evidence="10">
    <name type="scientific">Enterobius vermicularis</name>
    <name type="common">Human pinworm</name>
    <dbReference type="NCBI Taxonomy" id="51028"/>
    <lineage>
        <taxon>Eukaryota</taxon>
        <taxon>Metazoa</taxon>
        <taxon>Ecdysozoa</taxon>
        <taxon>Nematoda</taxon>
        <taxon>Chromadorea</taxon>
        <taxon>Rhabditida</taxon>
        <taxon>Spirurina</taxon>
        <taxon>Oxyuridomorpha</taxon>
        <taxon>Oxyuroidea</taxon>
        <taxon>Oxyuridae</taxon>
        <taxon>Enterobius</taxon>
    </lineage>
</organism>
<dbReference type="Gene3D" id="3.30.420.40">
    <property type="match status" value="2"/>
</dbReference>
<evidence type="ECO:0000313" key="9">
    <source>
        <dbReference type="Proteomes" id="UP000274131"/>
    </source>
</evidence>
<evidence type="ECO:0000256" key="6">
    <source>
        <dbReference type="ARBA" id="ARBA00048117"/>
    </source>
</evidence>
<evidence type="ECO:0000256" key="2">
    <source>
        <dbReference type="ARBA" id="ARBA00022679"/>
    </source>
</evidence>
<evidence type="ECO:0000256" key="3">
    <source>
        <dbReference type="ARBA" id="ARBA00022694"/>
    </source>
</evidence>
<dbReference type="GO" id="GO:0061711">
    <property type="term" value="F:tRNA N(6)-L-threonylcarbamoyladenine synthase activity"/>
    <property type="evidence" value="ECO:0007669"/>
    <property type="project" value="UniProtKB-EC"/>
</dbReference>
<sequence length="438" mass="49059">MLTIYSRPSRELWFFRHKFQQFFCSAMSLSSEFLPVLGIETREEYTVCENIVKVSMYSVFSCDDTAVSIVTDRILSSRQFSDRVTQVRLGGICPSVSALQHRNLLPCLIQECLYECNLRLNDLNGIAVTSRPGLVVTLKAGIMQAIGLARRGFLSLVGVHHMQAHATVATLCKNTIRYPFIAFLVSGGHSLISVANGPEKFELYGQSICGSCGECLDKVTRALLRKMNIKEERHFGSVLEDMAGRSRNEGSLKYRITMPSSNGANFDFGSIKSRYLFLLEKLYNQEDFDPESFCASVQHCVAGYLAGRLHNFLEYLSESGKLDSMDRTIVLAGGVASNQYILKMLQLVASFYGFNVFSPPPSLCTDNAVMIAWNGSLLIRNGSRSVYPYENLPITLYAESRSPIGPDMTFLVPRHPRRKLSVKYLAENKVVFYNKSHA</sequence>
<evidence type="ECO:0000259" key="7">
    <source>
        <dbReference type="Pfam" id="PF00814"/>
    </source>
</evidence>
<dbReference type="GO" id="GO:0005739">
    <property type="term" value="C:mitochondrion"/>
    <property type="evidence" value="ECO:0007669"/>
    <property type="project" value="TreeGrafter"/>
</dbReference>
<keyword evidence="2" id="KW-0808">Transferase</keyword>
<dbReference type="InterPro" id="IPR017861">
    <property type="entry name" value="KAE1/TsaD"/>
</dbReference>
<dbReference type="GO" id="GO:0008033">
    <property type="term" value="P:tRNA processing"/>
    <property type="evidence" value="ECO:0007669"/>
    <property type="project" value="UniProtKB-KW"/>
</dbReference>
<dbReference type="GO" id="GO:0046872">
    <property type="term" value="F:metal ion binding"/>
    <property type="evidence" value="ECO:0007669"/>
    <property type="project" value="UniProtKB-KW"/>
</dbReference>
<keyword evidence="9" id="KW-1185">Reference proteome</keyword>
<evidence type="ECO:0000256" key="1">
    <source>
        <dbReference type="ARBA" id="ARBA00012156"/>
    </source>
</evidence>
<dbReference type="AlphaFoldDB" id="A0A0N4V6H2"/>